<keyword evidence="1" id="KW-1133">Transmembrane helix</keyword>
<keyword evidence="1" id="KW-0472">Membrane</keyword>
<feature type="transmembrane region" description="Helical" evidence="1">
    <location>
        <begin position="118"/>
        <end position="140"/>
    </location>
</feature>
<evidence type="ECO:0000256" key="1">
    <source>
        <dbReference type="SAM" id="Phobius"/>
    </source>
</evidence>
<reference evidence="2" key="1">
    <citation type="submission" date="2021-01" db="EMBL/GenBank/DDBJ databases">
        <authorList>
            <person name="Corre E."/>
            <person name="Pelletier E."/>
            <person name="Niang G."/>
            <person name="Scheremetjew M."/>
            <person name="Finn R."/>
            <person name="Kale V."/>
            <person name="Holt S."/>
            <person name="Cochrane G."/>
            <person name="Meng A."/>
            <person name="Brown T."/>
            <person name="Cohen L."/>
        </authorList>
    </citation>
    <scope>NUCLEOTIDE SEQUENCE</scope>
    <source>
        <strain evidence="2">OF101</strain>
    </source>
</reference>
<dbReference type="Gene3D" id="1.20.140.140">
    <property type="entry name" value="Calcium release-activated calcium channel protein Orai"/>
    <property type="match status" value="1"/>
</dbReference>
<protein>
    <submittedName>
        <fullName evidence="2">Uncharacterized protein</fullName>
    </submittedName>
</protein>
<organism evidence="2">
    <name type="scientific">Alexandrium catenella</name>
    <name type="common">Red tide dinoflagellate</name>
    <name type="synonym">Gonyaulax catenella</name>
    <dbReference type="NCBI Taxonomy" id="2925"/>
    <lineage>
        <taxon>Eukaryota</taxon>
        <taxon>Sar</taxon>
        <taxon>Alveolata</taxon>
        <taxon>Dinophyceae</taxon>
        <taxon>Gonyaulacales</taxon>
        <taxon>Pyrocystaceae</taxon>
        <taxon>Alexandrium</taxon>
    </lineage>
</organism>
<sequence>MLQLYKNEAITSVTREQLEIRKMELDWYTTNYDTMALQAAMFAGFAFEQVTEPVPEGTDTVLEVVYVILTCTTLGFELCVCMSCTFCCIFGKGLALRGPHGARSVHDAVNNLEKEQKLVFTQFLLGILGYLISNIMKMWIYFRPRIALTVSLPLSVFFLAIVYYVLYIVDSLVLEEGRSLTGQISAWAKYEKIQDLDEALHRTEMEPLQTPRRGNY</sequence>
<dbReference type="AlphaFoldDB" id="A0A7S1WP90"/>
<evidence type="ECO:0000313" key="2">
    <source>
        <dbReference type="EMBL" id="CAD9179359.1"/>
    </source>
</evidence>
<dbReference type="InterPro" id="IPR038350">
    <property type="entry name" value="Orai_sf"/>
</dbReference>
<proteinExistence type="predicted"/>
<dbReference type="EMBL" id="HBGE01094311">
    <property type="protein sequence ID" value="CAD9179359.1"/>
    <property type="molecule type" value="Transcribed_RNA"/>
</dbReference>
<keyword evidence="1" id="KW-0812">Transmembrane</keyword>
<gene>
    <name evidence="2" type="ORF">ACAT0790_LOCUS56131</name>
</gene>
<name>A0A7S1WP90_ALECA</name>
<accession>A0A7S1WP90</accession>
<feature type="transmembrane region" description="Helical" evidence="1">
    <location>
        <begin position="146"/>
        <end position="169"/>
    </location>
</feature>
<feature type="transmembrane region" description="Helical" evidence="1">
    <location>
        <begin position="64"/>
        <end position="90"/>
    </location>
</feature>